<keyword evidence="1" id="KW-0863">Zinc-finger</keyword>
<dbReference type="SUPFAM" id="SSF57756">
    <property type="entry name" value="Retrovirus zinc finger-like domains"/>
    <property type="match status" value="1"/>
</dbReference>
<dbReference type="Proteomes" id="UP000257109">
    <property type="component" value="Unassembled WGS sequence"/>
</dbReference>
<evidence type="ECO:0000256" key="1">
    <source>
        <dbReference type="PROSITE-ProRule" id="PRU00047"/>
    </source>
</evidence>
<name>A0A371ESY8_MUCPR</name>
<dbReference type="Gene3D" id="4.10.60.10">
    <property type="entry name" value="Zinc finger, CCHC-type"/>
    <property type="match status" value="1"/>
</dbReference>
<dbReference type="EMBL" id="QJKJ01012284">
    <property type="protein sequence ID" value="RDX69049.1"/>
    <property type="molecule type" value="Genomic_DNA"/>
</dbReference>
<organism evidence="3 4">
    <name type="scientific">Mucuna pruriens</name>
    <name type="common">Velvet bean</name>
    <name type="synonym">Dolichos pruriens</name>
    <dbReference type="NCBI Taxonomy" id="157652"/>
    <lineage>
        <taxon>Eukaryota</taxon>
        <taxon>Viridiplantae</taxon>
        <taxon>Streptophyta</taxon>
        <taxon>Embryophyta</taxon>
        <taxon>Tracheophyta</taxon>
        <taxon>Spermatophyta</taxon>
        <taxon>Magnoliopsida</taxon>
        <taxon>eudicotyledons</taxon>
        <taxon>Gunneridae</taxon>
        <taxon>Pentapetalae</taxon>
        <taxon>rosids</taxon>
        <taxon>fabids</taxon>
        <taxon>Fabales</taxon>
        <taxon>Fabaceae</taxon>
        <taxon>Papilionoideae</taxon>
        <taxon>50 kb inversion clade</taxon>
        <taxon>NPAAA clade</taxon>
        <taxon>indigoferoid/millettioid clade</taxon>
        <taxon>Phaseoleae</taxon>
        <taxon>Mucuna</taxon>
    </lineage>
</organism>
<evidence type="ECO:0000313" key="3">
    <source>
        <dbReference type="EMBL" id="RDX69049.1"/>
    </source>
</evidence>
<evidence type="ECO:0000259" key="2">
    <source>
        <dbReference type="PROSITE" id="PS50158"/>
    </source>
</evidence>
<dbReference type="GO" id="GO:0003676">
    <property type="term" value="F:nucleic acid binding"/>
    <property type="evidence" value="ECO:0007669"/>
    <property type="project" value="InterPro"/>
</dbReference>
<feature type="non-terminal residue" evidence="3">
    <location>
        <position position="1"/>
    </location>
</feature>
<dbReference type="InterPro" id="IPR001878">
    <property type="entry name" value="Znf_CCHC"/>
</dbReference>
<evidence type="ECO:0000313" key="4">
    <source>
        <dbReference type="Proteomes" id="UP000257109"/>
    </source>
</evidence>
<dbReference type="AlphaFoldDB" id="A0A371ESY8"/>
<comment type="caution">
    <text evidence="3">The sequence shown here is derived from an EMBL/GenBank/DDBJ whole genome shotgun (WGS) entry which is preliminary data.</text>
</comment>
<dbReference type="GO" id="GO:0008270">
    <property type="term" value="F:zinc ion binding"/>
    <property type="evidence" value="ECO:0007669"/>
    <property type="project" value="UniProtKB-KW"/>
</dbReference>
<protein>
    <recommendedName>
        <fullName evidence="2">CCHC-type domain-containing protein</fullName>
    </recommendedName>
</protein>
<keyword evidence="1" id="KW-0862">Zinc</keyword>
<reference evidence="3" key="1">
    <citation type="submission" date="2018-05" db="EMBL/GenBank/DDBJ databases">
        <title>Draft genome of Mucuna pruriens seed.</title>
        <authorList>
            <person name="Nnadi N.E."/>
            <person name="Vos R."/>
            <person name="Hasami M.H."/>
            <person name="Devisetty U.K."/>
            <person name="Aguiy J.C."/>
        </authorList>
    </citation>
    <scope>NUCLEOTIDE SEQUENCE [LARGE SCALE GENOMIC DNA]</scope>
    <source>
        <strain evidence="3">JCA_2017</strain>
    </source>
</reference>
<dbReference type="InterPro" id="IPR036875">
    <property type="entry name" value="Znf_CCHC_sf"/>
</dbReference>
<keyword evidence="4" id="KW-1185">Reference proteome</keyword>
<proteinExistence type="predicted"/>
<dbReference type="PROSITE" id="PS50158">
    <property type="entry name" value="ZF_CCHC"/>
    <property type="match status" value="1"/>
</dbReference>
<gene>
    <name evidence="3" type="ORF">CR513_51887</name>
</gene>
<sequence length="123" mass="14696">MKKKDQQALIKGVNMVKKVVYKLYIENYEVKDVIEWLWDMNVDKEEEGKEIMTILIIMKRVINPLEVVEKEEKSNVECYNCHKFGHFSGECRTNVKERVNLVGHKDVEFDEKNVELGERRRHL</sequence>
<keyword evidence="1" id="KW-0479">Metal-binding</keyword>
<accession>A0A371ESY8</accession>
<feature type="domain" description="CCHC-type" evidence="2">
    <location>
        <begin position="78"/>
        <end position="92"/>
    </location>
</feature>